<feature type="domain" description="Protein kinase" evidence="2">
    <location>
        <begin position="15"/>
        <end position="268"/>
    </location>
</feature>
<dbReference type="PROSITE" id="PS00109">
    <property type="entry name" value="PROTEIN_KINASE_TYR"/>
    <property type="match status" value="1"/>
</dbReference>
<dbReference type="PANTHER" id="PTHR44167:SF24">
    <property type="entry name" value="SERINE_THREONINE-PROTEIN KINASE CHK2"/>
    <property type="match status" value="1"/>
</dbReference>
<evidence type="ECO:0000256" key="1">
    <source>
        <dbReference type="PROSITE-ProRule" id="PRU10141"/>
    </source>
</evidence>
<dbReference type="Gene3D" id="1.10.510.10">
    <property type="entry name" value="Transferase(Phosphotransferase) domain 1"/>
    <property type="match status" value="1"/>
</dbReference>
<feature type="binding site" evidence="1">
    <location>
        <position position="44"/>
    </location>
    <ligand>
        <name>ATP</name>
        <dbReference type="ChEBI" id="CHEBI:30616"/>
    </ligand>
</feature>
<reference evidence="3 4" key="1">
    <citation type="submission" date="2024-03" db="EMBL/GenBank/DDBJ databases">
        <title>Human intestinal bacterial collection.</title>
        <authorList>
            <person name="Pauvert C."/>
            <person name="Hitch T.C.A."/>
            <person name="Clavel T."/>
        </authorList>
    </citation>
    <scope>NUCLEOTIDE SEQUENCE [LARGE SCALE GENOMIC DNA]</scope>
    <source>
        <strain evidence="3 4">CLA-AA-H95</strain>
    </source>
</reference>
<proteinExistence type="predicted"/>
<gene>
    <name evidence="3" type="ORF">WMO75_08510</name>
</gene>
<keyword evidence="3" id="KW-0808">Transferase</keyword>
<dbReference type="PROSITE" id="PS50011">
    <property type="entry name" value="PROTEIN_KINASE_DOM"/>
    <property type="match status" value="1"/>
</dbReference>
<comment type="caution">
    <text evidence="3">The sequence shown here is derived from an EMBL/GenBank/DDBJ whole genome shotgun (WGS) entry which is preliminary data.</text>
</comment>
<evidence type="ECO:0000259" key="2">
    <source>
        <dbReference type="PROSITE" id="PS50011"/>
    </source>
</evidence>
<evidence type="ECO:0000313" key="3">
    <source>
        <dbReference type="EMBL" id="MEQ2358373.1"/>
    </source>
</evidence>
<dbReference type="EC" id="2.7.11.1" evidence="3"/>
<dbReference type="Pfam" id="PF00069">
    <property type="entry name" value="Pkinase"/>
    <property type="match status" value="1"/>
</dbReference>
<dbReference type="InterPro" id="IPR011009">
    <property type="entry name" value="Kinase-like_dom_sf"/>
</dbReference>
<keyword evidence="1" id="KW-0547">Nucleotide-binding</keyword>
<accession>A0ABV1AJN1</accession>
<dbReference type="GO" id="GO:0004674">
    <property type="term" value="F:protein serine/threonine kinase activity"/>
    <property type="evidence" value="ECO:0007669"/>
    <property type="project" value="UniProtKB-EC"/>
</dbReference>
<keyword evidence="3" id="KW-0418">Kinase</keyword>
<dbReference type="CDD" id="cd14014">
    <property type="entry name" value="STKc_PknB_like"/>
    <property type="match status" value="1"/>
</dbReference>
<dbReference type="SUPFAM" id="SSF56112">
    <property type="entry name" value="Protein kinase-like (PK-like)"/>
    <property type="match status" value="1"/>
</dbReference>
<dbReference type="RefSeq" id="WP_349077919.1">
    <property type="nucleotide sequence ID" value="NZ_JBBMEI010000022.1"/>
</dbReference>
<dbReference type="EMBL" id="JBBMEI010000022">
    <property type="protein sequence ID" value="MEQ2358373.1"/>
    <property type="molecule type" value="Genomic_DNA"/>
</dbReference>
<dbReference type="PROSITE" id="PS00107">
    <property type="entry name" value="PROTEIN_KINASE_ATP"/>
    <property type="match status" value="1"/>
</dbReference>
<sequence>MGKTTQKRYVGNNRYCLEKTLGKGGFGITWLAVDQENEQKVVIKELCPPPGETREKEIRNFLREARVMASLHSVKEIVKVLNYFEEQGNAYIVMEYLRVTSLRYYLECQDEPLSFEKARNLLLPVMDGLEQMHKKHILHRDLTPDNLMLRENGSLCIIDFGSAREITEDDRTKTVLFKSGYAPPEQYQAHGKQKAWTDVYSLCAVLYEMITGAIPEDSLLRKEKDTLYPPSMYGAEITPEQEKALLRGMALDGHDRYASIKELKEALLEEKKPEWSTNQKEKNKNQKFRIRTAMILGACMTGVLMAGNSLREKEQEVHYAGNFDRRAEEAQKFLELIRTNAVSSKETEDGKSIIYELSKKTVSEYGYPCNRVRFSRTDKDLDAYLTQENF</sequence>
<name>A0ABV1AJN1_9FIRM</name>
<evidence type="ECO:0000313" key="4">
    <source>
        <dbReference type="Proteomes" id="UP001446032"/>
    </source>
</evidence>
<keyword evidence="1" id="KW-0067">ATP-binding</keyword>
<dbReference type="InterPro" id="IPR008266">
    <property type="entry name" value="Tyr_kinase_AS"/>
</dbReference>
<keyword evidence="4" id="KW-1185">Reference proteome</keyword>
<dbReference type="Proteomes" id="UP001446032">
    <property type="component" value="Unassembled WGS sequence"/>
</dbReference>
<dbReference type="InterPro" id="IPR000719">
    <property type="entry name" value="Prot_kinase_dom"/>
</dbReference>
<dbReference type="InterPro" id="IPR017441">
    <property type="entry name" value="Protein_kinase_ATP_BS"/>
</dbReference>
<dbReference type="PANTHER" id="PTHR44167">
    <property type="entry name" value="OVARIAN-SPECIFIC SERINE/THREONINE-PROTEIN KINASE LOK-RELATED"/>
    <property type="match status" value="1"/>
</dbReference>
<organism evidence="3 4">
    <name type="scientific">Blautia intestinihominis</name>
    <dbReference type="NCBI Taxonomy" id="3133152"/>
    <lineage>
        <taxon>Bacteria</taxon>
        <taxon>Bacillati</taxon>
        <taxon>Bacillota</taxon>
        <taxon>Clostridia</taxon>
        <taxon>Lachnospirales</taxon>
        <taxon>Lachnospiraceae</taxon>
        <taxon>Blautia</taxon>
    </lineage>
</organism>
<protein>
    <submittedName>
        <fullName evidence="3">Serine/threonine-protein kinase</fullName>
        <ecNumber evidence="3">2.7.11.1</ecNumber>
    </submittedName>
</protein>